<gene>
    <name evidence="1" type="ORF">EV421DRAFT_1740613</name>
</gene>
<name>A0AA39J5N5_9AGAR</name>
<keyword evidence="2" id="KW-1185">Reference proteome</keyword>
<evidence type="ECO:0000313" key="2">
    <source>
        <dbReference type="Proteomes" id="UP001175226"/>
    </source>
</evidence>
<protein>
    <submittedName>
        <fullName evidence="1">Uncharacterized protein</fullName>
    </submittedName>
</protein>
<dbReference type="Proteomes" id="UP001175226">
    <property type="component" value="Unassembled WGS sequence"/>
</dbReference>
<accession>A0AA39J5N5</accession>
<dbReference type="AlphaFoldDB" id="A0AA39J5N5"/>
<comment type="caution">
    <text evidence="1">The sequence shown here is derived from an EMBL/GenBank/DDBJ whole genome shotgun (WGS) entry which is preliminary data.</text>
</comment>
<evidence type="ECO:0000313" key="1">
    <source>
        <dbReference type="EMBL" id="KAK0434773.1"/>
    </source>
</evidence>
<sequence length="262" mass="29320">MYVIEFLPSSLELTVLPGTGPGRRSRTYGIKRLLSRLRDKSGSIIVDIGVNYTGSIHITDMIKEDLENMPELRLLVLAARRLLVRSGVNDSTYGDFGSYAVVSRWYQPVTVAGESSLPIWFPTMVFHSRLIRHVLPKLGAAWRRADDKLVIQYLKNPKNNIVFCVKSQRDICGALEVTIRDPVVFGAIVATSFFQIESYPHVLLAIPRFWFEAISIWRIPRERDMDQDAEVTECLLSGCGTCCAGMGESVYAGRSDAICGVE</sequence>
<dbReference type="Gene3D" id="1.10.1410.10">
    <property type="match status" value="1"/>
</dbReference>
<proteinExistence type="predicted"/>
<dbReference type="EMBL" id="JAUEPT010000068">
    <property type="protein sequence ID" value="KAK0434773.1"/>
    <property type="molecule type" value="Genomic_DNA"/>
</dbReference>
<reference evidence="1" key="1">
    <citation type="submission" date="2023-06" db="EMBL/GenBank/DDBJ databases">
        <authorList>
            <consortium name="Lawrence Berkeley National Laboratory"/>
            <person name="Ahrendt S."/>
            <person name="Sahu N."/>
            <person name="Indic B."/>
            <person name="Wong-Bajracharya J."/>
            <person name="Merenyi Z."/>
            <person name="Ke H.-M."/>
            <person name="Monk M."/>
            <person name="Kocsube S."/>
            <person name="Drula E."/>
            <person name="Lipzen A."/>
            <person name="Balint B."/>
            <person name="Henrissat B."/>
            <person name="Andreopoulos B."/>
            <person name="Martin F.M."/>
            <person name="Harder C.B."/>
            <person name="Rigling D."/>
            <person name="Ford K.L."/>
            <person name="Foster G.D."/>
            <person name="Pangilinan J."/>
            <person name="Papanicolaou A."/>
            <person name="Barry K."/>
            <person name="LaButti K."/>
            <person name="Viragh M."/>
            <person name="Koriabine M."/>
            <person name="Yan M."/>
            <person name="Riley R."/>
            <person name="Champramary S."/>
            <person name="Plett K.L."/>
            <person name="Tsai I.J."/>
            <person name="Slot J."/>
            <person name="Sipos G."/>
            <person name="Plett J."/>
            <person name="Nagy L.G."/>
            <person name="Grigoriev I.V."/>
        </authorList>
    </citation>
    <scope>NUCLEOTIDE SEQUENCE</scope>
    <source>
        <strain evidence="1">FPL87.14</strain>
    </source>
</reference>
<organism evidence="1 2">
    <name type="scientific">Armillaria borealis</name>
    <dbReference type="NCBI Taxonomy" id="47425"/>
    <lineage>
        <taxon>Eukaryota</taxon>
        <taxon>Fungi</taxon>
        <taxon>Dikarya</taxon>
        <taxon>Basidiomycota</taxon>
        <taxon>Agaricomycotina</taxon>
        <taxon>Agaricomycetes</taxon>
        <taxon>Agaricomycetidae</taxon>
        <taxon>Agaricales</taxon>
        <taxon>Marasmiineae</taxon>
        <taxon>Physalacriaceae</taxon>
        <taxon>Armillaria</taxon>
    </lineage>
</organism>